<keyword evidence="12" id="KW-1185">Reference proteome</keyword>
<feature type="active site" evidence="5">
    <location>
        <position position="384"/>
    </location>
</feature>
<evidence type="ECO:0000256" key="7">
    <source>
        <dbReference type="RuleBase" id="RU361193"/>
    </source>
</evidence>
<keyword evidence="7" id="KW-0378">Hydrolase</keyword>
<dbReference type="SUPFAM" id="SSF48225">
    <property type="entry name" value="Seven-hairpin glycosidases"/>
    <property type="match status" value="1"/>
</dbReference>
<evidence type="ECO:0000256" key="3">
    <source>
        <dbReference type="ARBA" id="ARBA00022824"/>
    </source>
</evidence>
<keyword evidence="9" id="KW-0732">Signal</keyword>
<feature type="compositionally biased region" description="Polar residues" evidence="8">
    <location>
        <begin position="1129"/>
        <end position="1151"/>
    </location>
</feature>
<keyword evidence="4" id="KW-0325">Glycoprotein</keyword>
<dbReference type="InterPro" id="IPR012341">
    <property type="entry name" value="6hp_glycosidase-like_sf"/>
</dbReference>
<feature type="chain" id="PRO_5037816835" description="alpha-1,2-Mannosidase" evidence="9">
    <location>
        <begin position="27"/>
        <end position="1344"/>
    </location>
</feature>
<dbReference type="EnsemblMetazoa" id="XM_038207889.1">
    <property type="protein sequence ID" value="XP_038063817.1"/>
    <property type="gene ID" value="LOC119734391"/>
</dbReference>
<keyword evidence="7" id="KW-0326">Glycosidase</keyword>
<evidence type="ECO:0000256" key="4">
    <source>
        <dbReference type="ARBA" id="ARBA00023180"/>
    </source>
</evidence>
<dbReference type="CTD" id="80267"/>
<dbReference type="EC" id="3.2.1.-" evidence="7"/>
<dbReference type="GO" id="GO:0016020">
    <property type="term" value="C:membrane"/>
    <property type="evidence" value="ECO:0007669"/>
    <property type="project" value="InterPro"/>
</dbReference>
<dbReference type="GO" id="GO:0044322">
    <property type="term" value="C:endoplasmic reticulum quality control compartment"/>
    <property type="evidence" value="ECO:0007669"/>
    <property type="project" value="GOC"/>
</dbReference>
<dbReference type="OrthoDB" id="8118055at2759"/>
<dbReference type="InterPro" id="IPR001382">
    <property type="entry name" value="Glyco_hydro_47"/>
</dbReference>
<dbReference type="GO" id="GO:1904380">
    <property type="term" value="P:endoplasmic reticulum mannose trimming"/>
    <property type="evidence" value="ECO:0007669"/>
    <property type="project" value="InterPro"/>
</dbReference>
<dbReference type="InterPro" id="IPR046450">
    <property type="entry name" value="PA_dom_sf"/>
</dbReference>
<dbReference type="Pfam" id="PF01532">
    <property type="entry name" value="Glyco_hydro_47"/>
    <property type="match status" value="1"/>
</dbReference>
<evidence type="ECO:0000313" key="11">
    <source>
        <dbReference type="EnsemblMetazoa" id="XP_038063817.1"/>
    </source>
</evidence>
<evidence type="ECO:0000256" key="8">
    <source>
        <dbReference type="SAM" id="MobiDB-lite"/>
    </source>
</evidence>
<sequence>MGPGKALQCQLLWMLPLFSDFVFTAGKTTVNKSALKEEVLEMFNHAFSSYMTYAYPADELMPLSCRGRVRGVEPSRGDVDDALGGFSLTLIDALDTLAVLGLEEKFEEAVELVIRDVSFDNDVDVSVFETNIRVLGGLLGGHVVASDLQARGKGMQWYRDELLEMARDIGYRLLPAFNTSTGMPYPRVNLKYGLGKGRKEKDTCTACAGTMILEFAALSRLTGDSIFEEKAQHVMRTLWSKRQRHSNLVGTVINIHNGDWVRRDSGVGAGIDSYYEYLLKGYILLGDDSYLNKFSAHYDAVMQYISDGPMLLDVHMHKPNTRTKAFMDSLLAFWPGLQVLFGDIKPAIETHEMLYQVTQRHNFLPEAFTTDFDVYWGQHPLRPEFAESNYFLYKATGDPYYLEVGKEIVESLQLHARVGCGFAGIKDVRTGTHEDRMDSFFLAETFKYLYLLFAEPEDLLIPIDDYVFTTEAHLLPLTLSRVKNLANDSSVNSTDHEEEHDSPLVATVEMQACPNHNYMMSDGQGFAESVRAALQLKTREDKCPTTIGRGRSRLRATHFVPGNEMHMKLLKRMGISLMTMKDGRVQLMHSAAQAATTEDAEDGMLFMQEMIELSKTQQAEVEYQPRVVQILSPTFLSGVTATAGPAQFGLDLTGHEGVPGAVVMVDPLTACVEPKNKEELRGKIALLQRGDCMFIDKGKVIEKAGAIGGIVMDNVGDSSSEKSAMFSMSGDGSTDVTIPMVFLFSKEGAFIKDMVEGNEGEVQVMLLDKAKTAEDIKKYMENLAASGINLSTPPPKADTKETGLPTASAQGKPSVNVHVEVLVDDQIVEINKAMYSKDWKSELGEEIGQESCVAKSKEEQLQQQQDQECLQQQQQQEQQRQQQQQGQQQCQDQSHERSVQQQQEQQQQQQQRQQQQSGTLKMQATIHYPQVVTHTQQELDQEATKSAADNILEPQQQQQHEQPPKLFVEGAEAETLIRTLIKEGKISLNGAGDSKVSEEESQQIRTTLGIEELQNHFDGLMRDYLRTENGQLYQQRRAEAALKHSMDAYTGPATGEQEAQVPSKDLQDQLKQIQEEFMKFESIRLGLDKLNPLHADNEGIDGDNPLSLDQLPEELQSLLNSIEPLVGATQQQELNTNQNKETGRTSSTFQEADQHIRVLQPTPIPSQEKSGQQSIEQTSASDMPKYQQRNIQPGAPVQRNAVAGVQEATGVSQESSIPRTAPAGAQGQTAPAGAHMQAGEQVQVQRQGPGGQPDARQLEVQRQLQEARERQQRQRDMLQQQAAQNQALQDQARHLHDAQMQRAHQQTASSQSSPDGSTQTKTVPDTRTNPSPDTQTDDSKQNKI</sequence>
<dbReference type="InterPro" id="IPR036026">
    <property type="entry name" value="Seven-hairpin_glycosidases"/>
</dbReference>
<feature type="region of interest" description="Disordered" evidence="8">
    <location>
        <begin position="787"/>
        <end position="811"/>
    </location>
</feature>
<dbReference type="Pfam" id="PF02225">
    <property type="entry name" value="PA"/>
    <property type="match status" value="1"/>
</dbReference>
<evidence type="ECO:0000256" key="1">
    <source>
        <dbReference type="ARBA" id="ARBA00004240"/>
    </source>
</evidence>
<feature type="active site" evidence="5">
    <location>
        <position position="272"/>
    </location>
</feature>
<dbReference type="PANTHER" id="PTHR45679">
    <property type="entry name" value="ER DEGRADATION-ENHANCING ALPHA-MANNOSIDASE-LIKE PROTEIN 2"/>
    <property type="match status" value="1"/>
</dbReference>
<accession>A0A914AJC3</accession>
<feature type="region of interest" description="Disordered" evidence="8">
    <location>
        <begin position="895"/>
        <end position="921"/>
    </location>
</feature>
<feature type="binding site" evidence="6">
    <location>
        <position position="470"/>
    </location>
    <ligand>
        <name>Ca(2+)</name>
        <dbReference type="ChEBI" id="CHEBI:29108"/>
    </ligand>
</feature>
<dbReference type="Gene3D" id="3.50.30.30">
    <property type="match status" value="1"/>
</dbReference>
<feature type="domain" description="PA" evidence="10">
    <location>
        <begin position="660"/>
        <end position="749"/>
    </location>
</feature>
<dbReference type="Gene3D" id="1.50.10.10">
    <property type="match status" value="1"/>
</dbReference>
<dbReference type="SUPFAM" id="SSF52025">
    <property type="entry name" value="PA domain"/>
    <property type="match status" value="1"/>
</dbReference>
<dbReference type="InterPro" id="IPR003137">
    <property type="entry name" value="PA_domain"/>
</dbReference>
<evidence type="ECO:0000256" key="5">
    <source>
        <dbReference type="PIRSR" id="PIRSR601382-1"/>
    </source>
</evidence>
<evidence type="ECO:0000313" key="12">
    <source>
        <dbReference type="Proteomes" id="UP000887568"/>
    </source>
</evidence>
<dbReference type="RefSeq" id="XP_038063817.1">
    <property type="nucleotide sequence ID" value="XM_038207889.1"/>
</dbReference>
<feature type="region of interest" description="Disordered" evidence="8">
    <location>
        <begin position="1129"/>
        <end position="1186"/>
    </location>
</feature>
<reference evidence="11" key="1">
    <citation type="submission" date="2022-11" db="UniProtKB">
        <authorList>
            <consortium name="EnsemblMetazoa"/>
        </authorList>
    </citation>
    <scope>IDENTIFICATION</scope>
</reference>
<dbReference type="PANTHER" id="PTHR45679:SF2">
    <property type="entry name" value="ER DEGRADATION-ENHANCING ALPHA-MANNOSIDASE-LIKE PROTEIN 3"/>
    <property type="match status" value="1"/>
</dbReference>
<feature type="compositionally biased region" description="Basic and acidic residues" evidence="8">
    <location>
        <begin position="1265"/>
        <end position="1276"/>
    </location>
</feature>
<feature type="signal peptide" evidence="9">
    <location>
        <begin position="1"/>
        <end position="26"/>
    </location>
</feature>
<feature type="compositionally biased region" description="Low complexity" evidence="8">
    <location>
        <begin position="900"/>
        <end position="916"/>
    </location>
</feature>
<dbReference type="GeneID" id="119734391"/>
<dbReference type="Proteomes" id="UP000887568">
    <property type="component" value="Unplaced"/>
</dbReference>
<feature type="compositionally biased region" description="Polar residues" evidence="8">
    <location>
        <begin position="1209"/>
        <end position="1218"/>
    </location>
</feature>
<keyword evidence="6" id="KW-0479">Metal-binding</keyword>
<evidence type="ECO:0000256" key="9">
    <source>
        <dbReference type="SAM" id="SignalP"/>
    </source>
</evidence>
<name>A0A914AJC3_PATMI</name>
<evidence type="ECO:0000256" key="2">
    <source>
        <dbReference type="ARBA" id="ARBA00007658"/>
    </source>
</evidence>
<evidence type="ECO:0000256" key="6">
    <source>
        <dbReference type="PIRSR" id="PIRSR601382-2"/>
    </source>
</evidence>
<dbReference type="GO" id="GO:0005509">
    <property type="term" value="F:calcium ion binding"/>
    <property type="evidence" value="ECO:0007669"/>
    <property type="project" value="InterPro"/>
</dbReference>
<evidence type="ECO:0000259" key="10">
    <source>
        <dbReference type="Pfam" id="PF02225"/>
    </source>
</evidence>
<dbReference type="PRINTS" id="PR00747">
    <property type="entry name" value="GLYHDRLASE47"/>
</dbReference>
<dbReference type="OMA" id="MKFESIR"/>
<protein>
    <recommendedName>
        <fullName evidence="7">alpha-1,2-Mannosidase</fullName>
        <ecNumber evidence="7">3.2.1.-</ecNumber>
    </recommendedName>
</protein>
<keyword evidence="6" id="KW-0106">Calcium</keyword>
<comment type="cofactor">
    <cofactor evidence="6">
        <name>Ca(2+)</name>
        <dbReference type="ChEBI" id="CHEBI:29108"/>
    </cofactor>
</comment>
<dbReference type="GO" id="GO:0005975">
    <property type="term" value="P:carbohydrate metabolic process"/>
    <property type="evidence" value="ECO:0007669"/>
    <property type="project" value="InterPro"/>
</dbReference>
<comment type="similarity">
    <text evidence="2 7">Belongs to the glycosyl hydrolase 47 family.</text>
</comment>
<keyword evidence="3" id="KW-0256">Endoplasmic reticulum</keyword>
<organism evidence="11 12">
    <name type="scientific">Patiria miniata</name>
    <name type="common">Bat star</name>
    <name type="synonym">Asterina miniata</name>
    <dbReference type="NCBI Taxonomy" id="46514"/>
    <lineage>
        <taxon>Eukaryota</taxon>
        <taxon>Metazoa</taxon>
        <taxon>Echinodermata</taxon>
        <taxon>Eleutherozoa</taxon>
        <taxon>Asterozoa</taxon>
        <taxon>Asteroidea</taxon>
        <taxon>Valvatacea</taxon>
        <taxon>Valvatida</taxon>
        <taxon>Asterinidae</taxon>
        <taxon>Patiria</taxon>
    </lineage>
</organism>
<comment type="subcellular location">
    <subcellularLocation>
        <location evidence="1">Endoplasmic reticulum</location>
    </subcellularLocation>
</comment>
<feature type="active site" description="Proton donor" evidence="5">
    <location>
        <position position="366"/>
    </location>
</feature>
<feature type="region of interest" description="Disordered" evidence="8">
    <location>
        <begin position="1206"/>
        <end position="1344"/>
    </location>
</feature>
<feature type="compositionally biased region" description="Low complexity" evidence="8">
    <location>
        <begin position="1220"/>
        <end position="1264"/>
    </location>
</feature>
<feature type="compositionally biased region" description="Polar residues" evidence="8">
    <location>
        <begin position="1302"/>
        <end position="1334"/>
    </location>
</feature>
<dbReference type="InterPro" id="IPR044674">
    <property type="entry name" value="EDEM1/2/3"/>
</dbReference>
<feature type="active site" description="Proton donor" evidence="5">
    <location>
        <position position="129"/>
    </location>
</feature>
<feature type="compositionally biased region" description="Polar residues" evidence="8">
    <location>
        <begin position="1165"/>
        <end position="1186"/>
    </location>
</feature>
<dbReference type="GO" id="GO:0004571">
    <property type="term" value="F:mannosyl-oligosaccharide 1,2-alpha-mannosidase activity"/>
    <property type="evidence" value="ECO:0007669"/>
    <property type="project" value="InterPro"/>
</dbReference>
<feature type="compositionally biased region" description="Low complexity" evidence="8">
    <location>
        <begin position="1277"/>
        <end position="1290"/>
    </location>
</feature>
<proteinExistence type="inferred from homology"/>